<dbReference type="InterPro" id="IPR036631">
    <property type="entry name" value="MGMT_N_sf"/>
</dbReference>
<dbReference type="OrthoDB" id="9802228at2"/>
<evidence type="ECO:0000259" key="10">
    <source>
        <dbReference type="Pfam" id="PF01035"/>
    </source>
</evidence>
<dbReference type="PANTHER" id="PTHR10815:SF12">
    <property type="entry name" value="METHYLATED-DNA--PROTEIN-CYSTEINE METHYLTRANSFERASE, INDUCIBLE"/>
    <property type="match status" value="1"/>
</dbReference>
<dbReference type="InterPro" id="IPR036217">
    <property type="entry name" value="MethylDNA_cys_MeTrfase_DNAb"/>
</dbReference>
<feature type="active site" description="Nucleophile; methyl group acceptor" evidence="9">
    <location>
        <position position="144"/>
    </location>
</feature>
<feature type="domain" description="Methylguanine DNA methyltransferase ribonuclease-like" evidence="11">
    <location>
        <begin position="22"/>
        <end position="89"/>
    </location>
</feature>
<gene>
    <name evidence="12" type="ORF">ET33_00280</name>
</gene>
<dbReference type="EC" id="2.1.1.63" evidence="9"/>
<dbReference type="NCBIfam" id="TIGR00589">
    <property type="entry name" value="ogt"/>
    <property type="match status" value="1"/>
</dbReference>
<dbReference type="SUPFAM" id="SSF53155">
    <property type="entry name" value="Methylated DNA-protein cysteine methyltransferase domain"/>
    <property type="match status" value="1"/>
</dbReference>
<keyword evidence="7 9" id="KW-0234">DNA repair</keyword>
<dbReference type="Proteomes" id="UP000028123">
    <property type="component" value="Unassembled WGS sequence"/>
</dbReference>
<dbReference type="HAMAP" id="MF_00772">
    <property type="entry name" value="OGT"/>
    <property type="match status" value="1"/>
</dbReference>
<organism evidence="12 13">
    <name type="scientific">Paenibacillus tyrfis</name>
    <dbReference type="NCBI Taxonomy" id="1501230"/>
    <lineage>
        <taxon>Bacteria</taxon>
        <taxon>Bacillati</taxon>
        <taxon>Bacillota</taxon>
        <taxon>Bacilli</taxon>
        <taxon>Bacillales</taxon>
        <taxon>Paenibacillaceae</taxon>
        <taxon>Paenibacillus</taxon>
    </lineage>
</organism>
<dbReference type="PROSITE" id="PS00374">
    <property type="entry name" value="MGMT"/>
    <property type="match status" value="1"/>
</dbReference>
<evidence type="ECO:0000256" key="3">
    <source>
        <dbReference type="ARBA" id="ARBA00022490"/>
    </source>
</evidence>
<comment type="catalytic activity">
    <reaction evidence="1 9">
        <text>a 4-O-methyl-thymidine in DNA + L-cysteinyl-[protein] = a thymidine in DNA + S-methyl-L-cysteinyl-[protein]</text>
        <dbReference type="Rhea" id="RHEA:53428"/>
        <dbReference type="Rhea" id="RHEA-COMP:10131"/>
        <dbReference type="Rhea" id="RHEA-COMP:10132"/>
        <dbReference type="Rhea" id="RHEA-COMP:13555"/>
        <dbReference type="Rhea" id="RHEA-COMP:13556"/>
        <dbReference type="ChEBI" id="CHEBI:29950"/>
        <dbReference type="ChEBI" id="CHEBI:82612"/>
        <dbReference type="ChEBI" id="CHEBI:137386"/>
        <dbReference type="ChEBI" id="CHEBI:137387"/>
        <dbReference type="EC" id="2.1.1.63"/>
    </reaction>
</comment>
<sequence>MSTITTAVYWSTFVHSVLHERPLHVAATERGLCCISLPEDTHLNLQQWVDRKFRNAILVEDREKLKPYLEQLQAYCERNLTSFELPLDLQGTSFQVSVWRALMTIPYGHSCSYADIAAIIDRPQAIRAVGTANGANPMPIIIPCHRVIGKNGSLTGYSGGLKMKETLLQLEGYIEYSAKGHVRFNF</sequence>
<protein>
    <recommendedName>
        <fullName evidence="9">Methylated-DNA--protein-cysteine methyltransferase</fullName>
        <ecNumber evidence="9">2.1.1.63</ecNumber>
    </recommendedName>
    <alternativeName>
        <fullName evidence="9">6-O-methylguanine-DNA methyltransferase</fullName>
        <shortName evidence="9">MGMT</shortName>
    </alternativeName>
    <alternativeName>
        <fullName evidence="9">O-6-methylguanine-DNA-alkyltransferase</fullName>
    </alternativeName>
</protein>
<reference evidence="12 13" key="1">
    <citation type="submission" date="2014-06" db="EMBL/GenBank/DDBJ databases">
        <title>Draft genome sequence of Paenibacillus sp. MSt1.</title>
        <authorList>
            <person name="Aw Y.K."/>
            <person name="Ong K.S."/>
            <person name="Gan H.M."/>
            <person name="Lee S.M."/>
        </authorList>
    </citation>
    <scope>NUCLEOTIDE SEQUENCE [LARGE SCALE GENOMIC DNA]</scope>
    <source>
        <strain evidence="12 13">MSt1</strain>
    </source>
</reference>
<dbReference type="AlphaFoldDB" id="A0A081PB24"/>
<evidence type="ECO:0000256" key="6">
    <source>
        <dbReference type="ARBA" id="ARBA00022763"/>
    </source>
</evidence>
<dbReference type="Pfam" id="PF02870">
    <property type="entry name" value="Methyltransf_1N"/>
    <property type="match status" value="1"/>
</dbReference>
<comment type="caution">
    <text evidence="12">The sequence shown here is derived from an EMBL/GenBank/DDBJ whole genome shotgun (WGS) entry which is preliminary data.</text>
</comment>
<keyword evidence="5 9" id="KW-0808">Transferase</keyword>
<keyword evidence="6 9" id="KW-0227">DNA damage</keyword>
<proteinExistence type="inferred from homology"/>
<evidence type="ECO:0000256" key="5">
    <source>
        <dbReference type="ARBA" id="ARBA00022679"/>
    </source>
</evidence>
<keyword evidence="4 9" id="KW-0489">Methyltransferase</keyword>
<feature type="domain" description="Methylated-DNA-[protein]-cysteine S-methyltransferase DNA binding" evidence="10">
    <location>
        <begin position="94"/>
        <end position="172"/>
    </location>
</feature>
<dbReference type="EMBL" id="JNVM01000001">
    <property type="protein sequence ID" value="KEQ27897.1"/>
    <property type="molecule type" value="Genomic_DNA"/>
</dbReference>
<evidence type="ECO:0000259" key="11">
    <source>
        <dbReference type="Pfam" id="PF02870"/>
    </source>
</evidence>
<evidence type="ECO:0000256" key="4">
    <source>
        <dbReference type="ARBA" id="ARBA00022603"/>
    </source>
</evidence>
<dbReference type="InterPro" id="IPR036388">
    <property type="entry name" value="WH-like_DNA-bd_sf"/>
</dbReference>
<name>A0A081PB24_9BACL</name>
<evidence type="ECO:0000256" key="7">
    <source>
        <dbReference type="ARBA" id="ARBA00023204"/>
    </source>
</evidence>
<dbReference type="GO" id="GO:0032259">
    <property type="term" value="P:methylation"/>
    <property type="evidence" value="ECO:0007669"/>
    <property type="project" value="UniProtKB-KW"/>
</dbReference>
<evidence type="ECO:0000256" key="2">
    <source>
        <dbReference type="ARBA" id="ARBA00008711"/>
    </source>
</evidence>
<dbReference type="RefSeq" id="WP_036675076.1">
    <property type="nucleotide sequence ID" value="NZ_JNVM01000001.1"/>
</dbReference>
<evidence type="ECO:0000313" key="13">
    <source>
        <dbReference type="Proteomes" id="UP000028123"/>
    </source>
</evidence>
<evidence type="ECO:0000256" key="8">
    <source>
        <dbReference type="ARBA" id="ARBA00049348"/>
    </source>
</evidence>
<comment type="subcellular location">
    <subcellularLocation>
        <location evidence="9">Cytoplasm</location>
    </subcellularLocation>
</comment>
<dbReference type="CDD" id="cd06445">
    <property type="entry name" value="ATase"/>
    <property type="match status" value="1"/>
</dbReference>
<dbReference type="GO" id="GO:0005737">
    <property type="term" value="C:cytoplasm"/>
    <property type="evidence" value="ECO:0007669"/>
    <property type="project" value="UniProtKB-SubCell"/>
</dbReference>
<dbReference type="FunFam" id="1.10.10.10:FF:000214">
    <property type="entry name" value="Methylated-DNA--protein-cysteine methyltransferase"/>
    <property type="match status" value="1"/>
</dbReference>
<dbReference type="InterPro" id="IPR014048">
    <property type="entry name" value="MethylDNA_cys_MeTrfase_DNA-bd"/>
</dbReference>
<dbReference type="PANTHER" id="PTHR10815">
    <property type="entry name" value="METHYLATED-DNA--PROTEIN-CYSTEINE METHYLTRANSFERASE"/>
    <property type="match status" value="1"/>
</dbReference>
<dbReference type="SUPFAM" id="SSF46767">
    <property type="entry name" value="Methylated DNA-protein cysteine methyltransferase, C-terminal domain"/>
    <property type="match status" value="1"/>
</dbReference>
<dbReference type="Gene3D" id="3.30.160.70">
    <property type="entry name" value="Methylated DNA-protein cysteine methyltransferase domain"/>
    <property type="match status" value="1"/>
</dbReference>
<keyword evidence="13" id="KW-1185">Reference proteome</keyword>
<comment type="similarity">
    <text evidence="2 9">Belongs to the MGMT family.</text>
</comment>
<dbReference type="InterPro" id="IPR023546">
    <property type="entry name" value="MGMT"/>
</dbReference>
<dbReference type="eggNOG" id="COG0350">
    <property type="taxonomic scope" value="Bacteria"/>
</dbReference>
<keyword evidence="3 9" id="KW-0963">Cytoplasm</keyword>
<dbReference type="InterPro" id="IPR008332">
    <property type="entry name" value="MethylG_MeTrfase_N"/>
</dbReference>
<dbReference type="GO" id="GO:0003908">
    <property type="term" value="F:methylated-DNA-[protein]-cysteine S-methyltransferase activity"/>
    <property type="evidence" value="ECO:0007669"/>
    <property type="project" value="UniProtKB-UniRule"/>
</dbReference>
<evidence type="ECO:0000256" key="9">
    <source>
        <dbReference type="HAMAP-Rule" id="MF_00772"/>
    </source>
</evidence>
<dbReference type="Gene3D" id="1.10.10.10">
    <property type="entry name" value="Winged helix-like DNA-binding domain superfamily/Winged helix DNA-binding domain"/>
    <property type="match status" value="1"/>
</dbReference>
<dbReference type="InterPro" id="IPR001497">
    <property type="entry name" value="MethylDNA_cys_MeTrfase_AS"/>
</dbReference>
<comment type="miscellaneous">
    <text evidence="9">This enzyme catalyzes only one turnover and therefore is not strictly catalytic. According to one definition, an enzyme is a biocatalyst that acts repeatedly and over many reaction cycles.</text>
</comment>
<comment type="catalytic activity">
    <reaction evidence="8 9">
        <text>a 6-O-methyl-2'-deoxyguanosine in DNA + L-cysteinyl-[protein] = S-methyl-L-cysteinyl-[protein] + a 2'-deoxyguanosine in DNA</text>
        <dbReference type="Rhea" id="RHEA:24000"/>
        <dbReference type="Rhea" id="RHEA-COMP:10131"/>
        <dbReference type="Rhea" id="RHEA-COMP:10132"/>
        <dbReference type="Rhea" id="RHEA-COMP:11367"/>
        <dbReference type="Rhea" id="RHEA-COMP:11368"/>
        <dbReference type="ChEBI" id="CHEBI:29950"/>
        <dbReference type="ChEBI" id="CHEBI:82612"/>
        <dbReference type="ChEBI" id="CHEBI:85445"/>
        <dbReference type="ChEBI" id="CHEBI:85448"/>
        <dbReference type="EC" id="2.1.1.63"/>
    </reaction>
</comment>
<dbReference type="GO" id="GO:0006307">
    <property type="term" value="P:DNA alkylation repair"/>
    <property type="evidence" value="ECO:0007669"/>
    <property type="project" value="UniProtKB-UniRule"/>
</dbReference>
<evidence type="ECO:0000313" key="12">
    <source>
        <dbReference type="EMBL" id="KEQ27897.1"/>
    </source>
</evidence>
<dbReference type="Pfam" id="PF01035">
    <property type="entry name" value="DNA_binding_1"/>
    <property type="match status" value="1"/>
</dbReference>
<comment type="function">
    <text evidence="9">Involved in the cellular defense against the biological effects of O6-methylguanine (O6-MeG) and O4-methylthymine (O4-MeT) in DNA. Repairs the methylated nucleobase in DNA by stoichiometrically transferring the methyl group to a cysteine residue in the enzyme. This is a suicide reaction: the enzyme is irreversibly inactivated.</text>
</comment>
<evidence type="ECO:0000256" key="1">
    <source>
        <dbReference type="ARBA" id="ARBA00001286"/>
    </source>
</evidence>
<accession>A0A081PB24</accession>